<sequence length="26" mass="3158">MLCTNWHKARISFPDNGPSWYNPYMK</sequence>
<reference evidence="1" key="1">
    <citation type="submission" date="2018-02" db="EMBL/GenBank/DDBJ databases">
        <title>Rhizophora mucronata_Transcriptome.</title>
        <authorList>
            <person name="Meera S.P."/>
            <person name="Sreeshan A."/>
            <person name="Augustine A."/>
        </authorList>
    </citation>
    <scope>NUCLEOTIDE SEQUENCE</scope>
    <source>
        <tissue evidence="1">Leaf</tissue>
    </source>
</reference>
<organism evidence="1">
    <name type="scientific">Rhizophora mucronata</name>
    <name type="common">Asiatic mangrove</name>
    <dbReference type="NCBI Taxonomy" id="61149"/>
    <lineage>
        <taxon>Eukaryota</taxon>
        <taxon>Viridiplantae</taxon>
        <taxon>Streptophyta</taxon>
        <taxon>Embryophyta</taxon>
        <taxon>Tracheophyta</taxon>
        <taxon>Spermatophyta</taxon>
        <taxon>Magnoliopsida</taxon>
        <taxon>eudicotyledons</taxon>
        <taxon>Gunneridae</taxon>
        <taxon>Pentapetalae</taxon>
        <taxon>rosids</taxon>
        <taxon>fabids</taxon>
        <taxon>Malpighiales</taxon>
        <taxon>Rhizophoraceae</taxon>
        <taxon>Rhizophora</taxon>
    </lineage>
</organism>
<dbReference type="EMBL" id="GGEC01075732">
    <property type="protein sequence ID" value="MBX56216.1"/>
    <property type="molecule type" value="Transcribed_RNA"/>
</dbReference>
<evidence type="ECO:0000313" key="1">
    <source>
        <dbReference type="EMBL" id="MBX56216.1"/>
    </source>
</evidence>
<accession>A0A2P2PNA0</accession>
<dbReference type="AlphaFoldDB" id="A0A2P2PNA0"/>
<name>A0A2P2PNA0_RHIMU</name>
<protein>
    <submittedName>
        <fullName evidence="1">Uncharacterized protein</fullName>
    </submittedName>
</protein>
<proteinExistence type="predicted"/>